<feature type="region of interest" description="Disordered" evidence="1">
    <location>
        <begin position="134"/>
        <end position="155"/>
    </location>
</feature>
<dbReference type="KEGG" id="rsz:108816626"/>
<evidence type="ECO:0000256" key="1">
    <source>
        <dbReference type="SAM" id="MobiDB-lite"/>
    </source>
</evidence>
<evidence type="ECO:0000256" key="2">
    <source>
        <dbReference type="SAM" id="Phobius"/>
    </source>
</evidence>
<dbReference type="Proteomes" id="UP000504610">
    <property type="component" value="Chromosome 7"/>
</dbReference>
<dbReference type="GeneID" id="108816626"/>
<protein>
    <submittedName>
        <fullName evidence="4">Uncharacterized protein LOC108816626</fullName>
    </submittedName>
</protein>
<sequence>MEKRGVPLRSIISHSLWITLVGILLFSLSTTRRHNFGYTKFFSICGTLLMTLPWIIQLLVTSSVILLHKSTCYNLMWIVRPPKSSEENHHPTNVVTISSSSSPSSPLPSGHVLKKDDAGEIEIRIVIPRSPQSTHLEIEGRNNSKLLPNGSPPVS</sequence>
<name>A0A6J0K9N4_RAPSA</name>
<feature type="compositionally biased region" description="Low complexity" evidence="1">
    <location>
        <begin position="98"/>
        <end position="109"/>
    </location>
</feature>
<reference evidence="4" key="2">
    <citation type="submission" date="2025-08" db="UniProtKB">
        <authorList>
            <consortium name="RefSeq"/>
        </authorList>
    </citation>
    <scope>IDENTIFICATION</scope>
    <source>
        <tissue evidence="4">Leaf</tissue>
    </source>
</reference>
<dbReference type="RefSeq" id="XP_018444692.1">
    <property type="nucleotide sequence ID" value="XM_018589190.2"/>
</dbReference>
<evidence type="ECO:0000313" key="4">
    <source>
        <dbReference type="RefSeq" id="XP_018444692.1"/>
    </source>
</evidence>
<keyword evidence="2" id="KW-0472">Membrane</keyword>
<keyword evidence="2" id="KW-0812">Transmembrane</keyword>
<evidence type="ECO:0000313" key="3">
    <source>
        <dbReference type="Proteomes" id="UP000504610"/>
    </source>
</evidence>
<keyword evidence="3" id="KW-1185">Reference proteome</keyword>
<proteinExistence type="predicted"/>
<feature type="transmembrane region" description="Helical" evidence="2">
    <location>
        <begin position="12"/>
        <end position="29"/>
    </location>
</feature>
<dbReference type="AlphaFoldDB" id="A0A6J0K9N4"/>
<gene>
    <name evidence="4" type="primary">LOC108816626</name>
</gene>
<reference evidence="3" key="1">
    <citation type="journal article" date="2019" name="Database">
        <title>The radish genome database (RadishGD): an integrated information resource for radish genomics.</title>
        <authorList>
            <person name="Yu H.J."/>
            <person name="Baek S."/>
            <person name="Lee Y.J."/>
            <person name="Cho A."/>
            <person name="Mun J.H."/>
        </authorList>
    </citation>
    <scope>NUCLEOTIDE SEQUENCE [LARGE SCALE GENOMIC DNA]</scope>
    <source>
        <strain evidence="3">cv. WK10039</strain>
    </source>
</reference>
<feature type="transmembrane region" description="Helical" evidence="2">
    <location>
        <begin position="41"/>
        <end position="67"/>
    </location>
</feature>
<accession>A0A6J0K9N4</accession>
<keyword evidence="2" id="KW-1133">Transmembrane helix</keyword>
<feature type="region of interest" description="Disordered" evidence="1">
    <location>
        <begin position="83"/>
        <end position="111"/>
    </location>
</feature>
<organism evidence="3 4">
    <name type="scientific">Raphanus sativus</name>
    <name type="common">Radish</name>
    <name type="synonym">Raphanus raphanistrum var. sativus</name>
    <dbReference type="NCBI Taxonomy" id="3726"/>
    <lineage>
        <taxon>Eukaryota</taxon>
        <taxon>Viridiplantae</taxon>
        <taxon>Streptophyta</taxon>
        <taxon>Embryophyta</taxon>
        <taxon>Tracheophyta</taxon>
        <taxon>Spermatophyta</taxon>
        <taxon>Magnoliopsida</taxon>
        <taxon>eudicotyledons</taxon>
        <taxon>Gunneridae</taxon>
        <taxon>Pentapetalae</taxon>
        <taxon>rosids</taxon>
        <taxon>malvids</taxon>
        <taxon>Brassicales</taxon>
        <taxon>Brassicaceae</taxon>
        <taxon>Brassiceae</taxon>
        <taxon>Raphanus</taxon>
    </lineage>
</organism>
<dbReference type="OrthoDB" id="1083961at2759"/>